<feature type="region of interest" description="Disordered" evidence="17">
    <location>
        <begin position="1666"/>
        <end position="1917"/>
    </location>
</feature>
<keyword evidence="14" id="KW-0805">Transcription regulation</keyword>
<keyword evidence="4" id="KW-0158">Chromosome</keyword>
<comment type="subcellular location">
    <subcellularLocation>
        <location evidence="2">Chromosome</location>
    </subcellularLocation>
    <subcellularLocation>
        <location evidence="1">Nucleus</location>
    </subcellularLocation>
</comment>
<feature type="compositionally biased region" description="Basic and acidic residues" evidence="17">
    <location>
        <begin position="1278"/>
        <end position="1288"/>
    </location>
</feature>
<dbReference type="InterPro" id="IPR036020">
    <property type="entry name" value="WW_dom_sf"/>
</dbReference>
<feature type="domain" description="AWS" evidence="21">
    <location>
        <begin position="1319"/>
        <end position="1373"/>
    </location>
</feature>
<feature type="compositionally biased region" description="Acidic residues" evidence="17">
    <location>
        <begin position="1792"/>
        <end position="1801"/>
    </location>
</feature>
<feature type="region of interest" description="Disordered" evidence="17">
    <location>
        <begin position="805"/>
        <end position="860"/>
    </location>
</feature>
<organism evidence="22 23">
    <name type="scientific">Takifugu rubripes</name>
    <name type="common">Japanese pufferfish</name>
    <name type="synonym">Fugu rubripes</name>
    <dbReference type="NCBI Taxonomy" id="31033"/>
    <lineage>
        <taxon>Eukaryota</taxon>
        <taxon>Metazoa</taxon>
        <taxon>Chordata</taxon>
        <taxon>Craniata</taxon>
        <taxon>Vertebrata</taxon>
        <taxon>Euteleostomi</taxon>
        <taxon>Actinopterygii</taxon>
        <taxon>Neopterygii</taxon>
        <taxon>Teleostei</taxon>
        <taxon>Neoteleostei</taxon>
        <taxon>Acanthomorphata</taxon>
        <taxon>Eupercaria</taxon>
        <taxon>Tetraodontiformes</taxon>
        <taxon>Tetradontoidea</taxon>
        <taxon>Tetraodontidae</taxon>
        <taxon>Takifugu</taxon>
    </lineage>
</organism>
<feature type="compositionally biased region" description="Polar residues" evidence="17">
    <location>
        <begin position="1755"/>
        <end position="1765"/>
    </location>
</feature>
<dbReference type="SMART" id="SM00508">
    <property type="entry name" value="PostSET"/>
    <property type="match status" value="1"/>
</dbReference>
<dbReference type="EC" id="2.1.1.359" evidence="3"/>
<feature type="compositionally biased region" description="Basic residues" evidence="17">
    <location>
        <begin position="337"/>
        <end position="351"/>
    </location>
</feature>
<reference evidence="22" key="3">
    <citation type="submission" date="2025-09" db="UniProtKB">
        <authorList>
            <consortium name="Ensembl"/>
        </authorList>
    </citation>
    <scope>IDENTIFICATION</scope>
</reference>
<feature type="domain" description="Post-SET" evidence="20">
    <location>
        <begin position="1499"/>
        <end position="1515"/>
    </location>
</feature>
<evidence type="ECO:0000256" key="4">
    <source>
        <dbReference type="ARBA" id="ARBA00022454"/>
    </source>
</evidence>
<dbReference type="FunFam" id="2.170.270.10:FF:000016">
    <property type="entry name" value="Histone-lysine N-methyltransferase"/>
    <property type="match status" value="1"/>
</dbReference>
<dbReference type="SMART" id="SM00317">
    <property type="entry name" value="SET"/>
    <property type="match status" value="1"/>
</dbReference>
<keyword evidence="11" id="KW-0221">Differentiation</keyword>
<dbReference type="CDD" id="cd19172">
    <property type="entry name" value="SET_SETD2"/>
    <property type="match status" value="1"/>
</dbReference>
<feature type="compositionally biased region" description="Basic and acidic residues" evidence="17">
    <location>
        <begin position="359"/>
        <end position="382"/>
    </location>
</feature>
<dbReference type="PROSITE" id="PS50280">
    <property type="entry name" value="SET"/>
    <property type="match status" value="1"/>
</dbReference>
<dbReference type="PROSITE" id="PS51215">
    <property type="entry name" value="AWS"/>
    <property type="match status" value="1"/>
</dbReference>
<keyword evidence="16" id="KW-0539">Nucleus</keyword>
<dbReference type="GeneTree" id="ENSGT00940000166273"/>
<evidence type="ECO:0000313" key="23">
    <source>
        <dbReference type="Proteomes" id="UP000005226"/>
    </source>
</evidence>
<name>A0A674N0E7_TAKRU</name>
<feature type="region of interest" description="Disordered" evidence="17">
    <location>
        <begin position="159"/>
        <end position="588"/>
    </location>
</feature>
<keyword evidence="9" id="KW-0949">S-adenosyl-L-methionine</keyword>
<feature type="compositionally biased region" description="Basic and acidic residues" evidence="17">
    <location>
        <begin position="1825"/>
        <end position="1873"/>
    </location>
</feature>
<evidence type="ECO:0000259" key="18">
    <source>
        <dbReference type="PROSITE" id="PS50020"/>
    </source>
</evidence>
<dbReference type="SMART" id="SM00456">
    <property type="entry name" value="WW"/>
    <property type="match status" value="1"/>
</dbReference>
<gene>
    <name evidence="22" type="primary">setd2</name>
</gene>
<evidence type="ECO:0000256" key="6">
    <source>
        <dbReference type="ARBA" id="ARBA00022553"/>
    </source>
</evidence>
<feature type="compositionally biased region" description="Basic and acidic residues" evidence="17">
    <location>
        <begin position="831"/>
        <end position="848"/>
    </location>
</feature>
<keyword evidence="5" id="KW-0217">Developmental protein</keyword>
<dbReference type="InterPro" id="IPR001214">
    <property type="entry name" value="SET_dom"/>
</dbReference>
<dbReference type="PROSITE" id="PS50020">
    <property type="entry name" value="WW_DOMAIN_2"/>
    <property type="match status" value="1"/>
</dbReference>
<keyword evidence="8" id="KW-0808">Transferase</keyword>
<dbReference type="InterPro" id="IPR001202">
    <property type="entry name" value="WW_dom"/>
</dbReference>
<evidence type="ECO:0000256" key="10">
    <source>
        <dbReference type="ARBA" id="ARBA00022723"/>
    </source>
</evidence>
<dbReference type="Pfam" id="PF00397">
    <property type="entry name" value="WW"/>
    <property type="match status" value="1"/>
</dbReference>
<dbReference type="Proteomes" id="UP000005226">
    <property type="component" value="Chromosome 7"/>
</dbReference>
<feature type="compositionally biased region" description="Polar residues" evidence="17">
    <location>
        <begin position="556"/>
        <end position="588"/>
    </location>
</feature>
<keyword evidence="12" id="KW-0862">Zinc</keyword>
<dbReference type="GO" id="GO:0005634">
    <property type="term" value="C:nucleus"/>
    <property type="evidence" value="ECO:0007669"/>
    <property type="project" value="UniProtKB-SubCell"/>
</dbReference>
<dbReference type="GO" id="GO:0005694">
    <property type="term" value="C:chromosome"/>
    <property type="evidence" value="ECO:0007669"/>
    <property type="project" value="UniProtKB-SubCell"/>
</dbReference>
<feature type="compositionally biased region" description="Basic and acidic residues" evidence="17">
    <location>
        <begin position="1907"/>
        <end position="1917"/>
    </location>
</feature>
<evidence type="ECO:0000259" key="21">
    <source>
        <dbReference type="PROSITE" id="PS51215"/>
    </source>
</evidence>
<keyword evidence="10" id="KW-0479">Metal-binding</keyword>
<dbReference type="GO" id="GO:0030154">
    <property type="term" value="P:cell differentiation"/>
    <property type="evidence" value="ECO:0007669"/>
    <property type="project" value="UniProtKB-KW"/>
</dbReference>
<evidence type="ECO:0000259" key="19">
    <source>
        <dbReference type="PROSITE" id="PS50280"/>
    </source>
</evidence>
<feature type="region of interest" description="Disordered" evidence="17">
    <location>
        <begin position="83"/>
        <end position="121"/>
    </location>
</feature>
<feature type="region of interest" description="Disordered" evidence="17">
    <location>
        <begin position="1090"/>
        <end position="1109"/>
    </location>
</feature>
<feature type="compositionally biased region" description="Basic and acidic residues" evidence="17">
    <location>
        <begin position="269"/>
        <end position="336"/>
    </location>
</feature>
<dbReference type="Gene3D" id="1.10.1740.100">
    <property type="entry name" value="Set2, Rpb1 interacting domain"/>
    <property type="match status" value="1"/>
</dbReference>
<feature type="compositionally biased region" description="Basic and acidic residues" evidence="17">
    <location>
        <begin position="1164"/>
        <end position="1180"/>
    </location>
</feature>
<dbReference type="Gene3D" id="2.20.70.10">
    <property type="match status" value="1"/>
</dbReference>
<feature type="compositionally biased region" description="Basic residues" evidence="17">
    <location>
        <begin position="1220"/>
        <end position="1232"/>
    </location>
</feature>
<dbReference type="InterPro" id="IPR044437">
    <property type="entry name" value="SETD2/Set2_SET"/>
</dbReference>
<evidence type="ECO:0000256" key="16">
    <source>
        <dbReference type="ARBA" id="ARBA00023242"/>
    </source>
</evidence>
<evidence type="ECO:0000256" key="2">
    <source>
        <dbReference type="ARBA" id="ARBA00004286"/>
    </source>
</evidence>
<feature type="compositionally biased region" description="Polar residues" evidence="17">
    <location>
        <begin position="1775"/>
        <end position="1791"/>
    </location>
</feature>
<evidence type="ECO:0000256" key="5">
    <source>
        <dbReference type="ARBA" id="ARBA00022473"/>
    </source>
</evidence>
<dbReference type="SUPFAM" id="SSF82199">
    <property type="entry name" value="SET domain"/>
    <property type="match status" value="1"/>
</dbReference>
<dbReference type="SMART" id="SM00570">
    <property type="entry name" value="AWS"/>
    <property type="match status" value="1"/>
</dbReference>
<evidence type="ECO:0000256" key="17">
    <source>
        <dbReference type="SAM" id="MobiDB-lite"/>
    </source>
</evidence>
<dbReference type="GO" id="GO:0006355">
    <property type="term" value="P:regulation of DNA-templated transcription"/>
    <property type="evidence" value="ECO:0007669"/>
    <property type="project" value="InterPro"/>
</dbReference>
<feature type="compositionally biased region" description="Polar residues" evidence="17">
    <location>
        <begin position="1194"/>
        <end position="1208"/>
    </location>
</feature>
<dbReference type="GO" id="GO:0032259">
    <property type="term" value="P:methylation"/>
    <property type="evidence" value="ECO:0007669"/>
    <property type="project" value="UniProtKB-KW"/>
</dbReference>
<evidence type="ECO:0000256" key="8">
    <source>
        <dbReference type="ARBA" id="ARBA00022679"/>
    </source>
</evidence>
<evidence type="ECO:0000259" key="20">
    <source>
        <dbReference type="PROSITE" id="PS50868"/>
    </source>
</evidence>
<accession>A0A674N0E7</accession>
<dbReference type="InterPro" id="IPR006560">
    <property type="entry name" value="AWS_dom"/>
</dbReference>
<dbReference type="InterPro" id="IPR003616">
    <property type="entry name" value="Post-SET_dom"/>
</dbReference>
<feature type="region of interest" description="Disordered" evidence="17">
    <location>
        <begin position="1153"/>
        <end position="1291"/>
    </location>
</feature>
<feature type="region of interest" description="Disordered" evidence="17">
    <location>
        <begin position="875"/>
        <end position="909"/>
    </location>
</feature>
<evidence type="ECO:0000256" key="7">
    <source>
        <dbReference type="ARBA" id="ARBA00022603"/>
    </source>
</evidence>
<feature type="compositionally biased region" description="Polar residues" evidence="17">
    <location>
        <begin position="849"/>
        <end position="860"/>
    </location>
</feature>
<evidence type="ECO:0000256" key="15">
    <source>
        <dbReference type="ARBA" id="ARBA00023163"/>
    </source>
</evidence>
<keyword evidence="7" id="KW-0489">Methyltransferase</keyword>
<evidence type="ECO:0000256" key="3">
    <source>
        <dbReference type="ARBA" id="ARBA00012178"/>
    </source>
</evidence>
<dbReference type="Ensembl" id="ENSTRUT00000087559.1">
    <property type="protein sequence ID" value="ENSTRUP00000067156.1"/>
    <property type="gene ID" value="ENSTRUG00000013742.3"/>
</dbReference>
<keyword evidence="23" id="KW-1185">Reference proteome</keyword>
<dbReference type="GO" id="GO:0140955">
    <property type="term" value="F:histone H3K36 trimethyltransferase activity"/>
    <property type="evidence" value="ECO:0007669"/>
    <property type="project" value="UniProtKB-EC"/>
</dbReference>
<dbReference type="FunFam" id="1.10.1740.100:FF:000001">
    <property type="entry name" value="Histone-lysine N-methyltransferase"/>
    <property type="match status" value="1"/>
</dbReference>
<sequence>MSQFTENSCCGFDCVPFFLPQVKVEGLSKAALIKSLSPRVILSNHLLPKGTKMKVNLEDQGRQKVSFSFAQTKKPLQSLFSIPTSPDKSAGDLPPISSPTNADKRGQVAERKPELKLTPVSPAAETIAPSVVSPATKLKTDLSKMHFKKQILSVSVTEEDPAPGALEEPNSFEVHDLPNSASQSAAEFSLPPPQSSASVRHSENTPAESPETKASPALKKPTAPSGKDSESSTSAEAEFYNRKTRSQSATAPPGSESDGDTAPMSSSHKSADSSRKASSESRNKEVKKSSFNTHVEDKDKGSSKRSENHERSSSYSKSDRDSKHTYSRSSRSDKDRRRTRSRSRSRSRSRGSRTSSSHSRPDRSRGDCGSRSDRSYYHDSDRRSHRGSPRRDRRRSRSRTDRNRDSSDSEDDHRKARTRASDSSRPSAYSGLYKDSKSFSYSKSEKGCKSSDSPHLSEFDKRTQSSKSDRTSKRPSDSDSQRKGFPDLDSSYRKSSSHHKSESHKSSSSSTRSRSQMHERHQKSSSSDSDAEQRGKTHISDRRSGSEESSQKRSSTADSKQVTPPRTSVQTSEPDRQSPNVFQSPHRATQCANTAESCTQRESELSDCHLTGSECNNQTFEEQVASTEKSLQESLPMMMDTDCLNQVNVTLEIYNQSSEDRPHVNSSPAIFSSCNDSLACGLEKEVVGSFPGAALVDKEDASIAQDAQQSCKTEVIELNIVSTVDVPHGTEMSLKSESSCVESRNRVTVKPQLMDTAKKSSVGTKKSRWDIVGQVTSDGDNSQRTLCSEGKPTVKKVISVKEIELPHQQGSDSSQKDIETHSTQGRLTEIWTHDVISKSTEMHRERSEPSQGGNSGQRVSSNAYADNRAANIQICTGDGDREGASSKLSRADGSAGLSEATDSDNSDYDSDCGEVIKRLHSVVVVPKNSSLTIDTHDTVATQCTPFSRSGVQNPSILAHVNTSEVPQQRLGNPPAAFVGTSVTRTHVNDSSFNSLLCQSQSNMIDSTSHSEASASIRTQPYTAGDISVQGTVPGPTHGDFIRQCEQECKQGDTSSRGEKMYSHYQAVNFSNADNINGKIGFSLGWGFSQPEQPSSTYQQPDSSHGPHLASTKMTGAFLQHQEHMQSTALWNHQSLNMQSSGQNFHHMHQHYQETTSVVHPDSLTNDHDDYSGEKRSKTDNDSTGSISHPLDPSSFVQGHEISSNSRGSIVSDPPRDDHLRPHRGRGPPKKRRPEVESDSDNEAEAGPADKRERLGDIGTSKETQAKTDAHRPSLSLQDFHDANKWKEHSKSKKMPPYFDLIEENLYLTERKKSKSHRDIKRMQCECPVLPREERSKGALACGEDCLNRLLMIECSSRCQNGAYCSNRRFQMRQHADFDVILTEDKGWGLRAAKALPSNTFVLEYCGEVLDHKEFKTRVKEYARNKNIHYYFMALKNNEIIDATLKGNLSRFMNHSCEPNCETQKWTVNGQLRVGFFTTKAVTAGTELTFDYQFQRYGKEAQKCFCGTLSCRGFLGGENRVSVRAAGGKMKKDRSRKSALTTVIYFIHKIVPVGRGSVTNTISRDLLSYTEQLTQNIGDIKIIRHLNHQSLIITEFLDHHGLSLLWIFMVELSEAKGNSSNNTKLQLEILKTLAVLPISTKNMLAESKVLTFIQRWAQTKSILQPAEMDGYSSENTSRAQTPLNTPDGTSSKVGQELDSDNTKPVSRRLKIISENSLDSAISDASKVSDGKEEEDDEEEEEEESSNANGKLEEQPGETSTDATLISETPEACVPSEVSQATPAETSVIGTPSQDEEEGVSDVESERSQEPQLNALDVSTMASRLLESWKDLKRDKDRERDRDRDYDRDRDWDRDWDRDRDRDRDRSSDKTPRSTERRRRRSTSPPSSYERSSRRTEERNKTPRGAVGGKERNKLSTEERRKLFEQEVAQREAQKQQQLQQQQQQQLQTMAYNAPLAYTSSPGFVTYPPGYPMQTFVDPSNPNAGKVLLPTPSVEPTLTYEQTPSQQNISDIGLNSPSSTSQATPVSNLSHHITTTNLTTGSHQQYVQPTVATQDAGVAVLPVPAQTAPQVQGQQSYTTLWDPTTQQTVTVQAQPAQQYTAAPAQAQPQTAIYYQGQPCQTIYSIPTAYPQPNTPVIQAYSEPTASYLHSQPVYSGHQQGVVVQQGGTVTTIVTSQTVQQERIVPNNVIDLPPPSPPKPKTIVLPPNWKVARDPEGKIYYYHIVTRQTQWDPPTWEGGGENTNVDHESEMDLGTPTYDENPNKFSTKTAEADTSSELAKKSKETFRKEMSQFIVQCLNPYRKPDCKLGRISNTEDFKHLARKLTHGVMNKELKACTNPEDLECNENVKHKAKEYIKKYMQRFGSVYRPKEDTEVF</sequence>
<feature type="domain" description="SET" evidence="19">
    <location>
        <begin position="1375"/>
        <end position="1492"/>
    </location>
</feature>
<dbReference type="CDD" id="cd00201">
    <property type="entry name" value="WW"/>
    <property type="match status" value="1"/>
</dbReference>
<evidence type="ECO:0000313" key="22">
    <source>
        <dbReference type="Ensembl" id="ENSTRUP00000067156.1"/>
    </source>
</evidence>
<keyword evidence="13" id="KW-0156">Chromatin regulator</keyword>
<evidence type="ECO:0000256" key="12">
    <source>
        <dbReference type="ARBA" id="ARBA00022833"/>
    </source>
</evidence>
<evidence type="ECO:0000256" key="11">
    <source>
        <dbReference type="ARBA" id="ARBA00022782"/>
    </source>
</evidence>
<evidence type="ECO:0000256" key="1">
    <source>
        <dbReference type="ARBA" id="ARBA00004123"/>
    </source>
</evidence>
<dbReference type="Pfam" id="PF00856">
    <property type="entry name" value="SET"/>
    <property type="match status" value="1"/>
</dbReference>
<dbReference type="PANTHER" id="PTHR46711">
    <property type="entry name" value="HISTONE-LYSINE N-METHYLTRANSFERASE SETD2"/>
    <property type="match status" value="1"/>
</dbReference>
<dbReference type="GO" id="GO:0046872">
    <property type="term" value="F:metal ion binding"/>
    <property type="evidence" value="ECO:0007669"/>
    <property type="project" value="UniProtKB-KW"/>
</dbReference>
<feature type="compositionally biased region" description="Acidic residues" evidence="17">
    <location>
        <begin position="1730"/>
        <end position="1743"/>
    </location>
</feature>
<dbReference type="InterPro" id="IPR042294">
    <property type="entry name" value="SETD2_animal"/>
</dbReference>
<feature type="compositionally biased region" description="Polar residues" evidence="17">
    <location>
        <begin position="195"/>
        <end position="207"/>
    </location>
</feature>
<feature type="compositionally biased region" description="Basic and acidic residues" evidence="17">
    <location>
        <begin position="398"/>
        <end position="422"/>
    </location>
</feature>
<dbReference type="Pfam" id="PF17907">
    <property type="entry name" value="AWS"/>
    <property type="match status" value="1"/>
</dbReference>
<evidence type="ECO:0000256" key="9">
    <source>
        <dbReference type="ARBA" id="ARBA00022691"/>
    </source>
</evidence>
<dbReference type="InterPro" id="IPR013257">
    <property type="entry name" value="SRI"/>
</dbReference>
<feature type="compositionally biased region" description="Basic and acidic residues" evidence="17">
    <location>
        <begin position="102"/>
        <end position="115"/>
    </location>
</feature>
<feature type="compositionally biased region" description="Polar residues" evidence="17">
    <location>
        <begin position="1090"/>
        <end position="1102"/>
    </location>
</feature>
<dbReference type="PROSITE" id="PS01159">
    <property type="entry name" value="WW_DOMAIN_1"/>
    <property type="match status" value="1"/>
</dbReference>
<keyword evidence="15" id="KW-0804">Transcription</keyword>
<dbReference type="SUPFAM" id="SSF51045">
    <property type="entry name" value="WW domain"/>
    <property type="match status" value="1"/>
</dbReference>
<dbReference type="Pfam" id="PF08236">
    <property type="entry name" value="SRI"/>
    <property type="match status" value="1"/>
</dbReference>
<feature type="compositionally biased region" description="Basic residues" evidence="17">
    <location>
        <begin position="383"/>
        <end position="397"/>
    </location>
</feature>
<protein>
    <recommendedName>
        <fullName evidence="3">[histone H3]-lysine(36) N-trimethyltransferase</fullName>
        <ecNumber evidence="3">2.1.1.359</ecNumber>
    </recommendedName>
</protein>
<feature type="compositionally biased region" description="Polar residues" evidence="17">
    <location>
        <begin position="1671"/>
        <end position="1692"/>
    </location>
</feature>
<feature type="compositionally biased region" description="Basic and acidic residues" evidence="17">
    <location>
        <begin position="455"/>
        <end position="492"/>
    </location>
</feature>
<dbReference type="PANTHER" id="PTHR46711:SF1">
    <property type="entry name" value="HISTONE-LYSINE N-METHYLTRANSFERASE SETD2"/>
    <property type="match status" value="1"/>
</dbReference>
<evidence type="ECO:0000256" key="13">
    <source>
        <dbReference type="ARBA" id="ARBA00022853"/>
    </source>
</evidence>
<dbReference type="PROSITE" id="PS50868">
    <property type="entry name" value="POST_SET"/>
    <property type="match status" value="1"/>
</dbReference>
<reference evidence="22" key="2">
    <citation type="submission" date="2025-08" db="UniProtKB">
        <authorList>
            <consortium name="Ensembl"/>
        </authorList>
    </citation>
    <scope>IDENTIFICATION</scope>
</reference>
<reference evidence="22 23" key="1">
    <citation type="journal article" date="2011" name="Genome Biol. Evol.">
        <title>Integration of the genetic map and genome assembly of fugu facilitates insights into distinct features of genome evolution in teleosts and mammals.</title>
        <authorList>
            <person name="Kai W."/>
            <person name="Kikuchi K."/>
            <person name="Tohari S."/>
            <person name="Chew A.K."/>
            <person name="Tay A."/>
            <person name="Fujiwara A."/>
            <person name="Hosoya S."/>
            <person name="Suetake H."/>
            <person name="Naruse K."/>
            <person name="Brenner S."/>
            <person name="Suzuki Y."/>
            <person name="Venkatesh B."/>
        </authorList>
    </citation>
    <scope>NUCLEOTIDE SEQUENCE [LARGE SCALE GENOMIC DNA]</scope>
</reference>
<dbReference type="Gene3D" id="2.170.270.10">
    <property type="entry name" value="SET domain"/>
    <property type="match status" value="1"/>
</dbReference>
<keyword evidence="6" id="KW-0597">Phosphoprotein</keyword>
<dbReference type="InterPro" id="IPR046341">
    <property type="entry name" value="SET_dom_sf"/>
</dbReference>
<feature type="compositionally biased region" description="Basic and acidic residues" evidence="17">
    <location>
        <begin position="531"/>
        <end position="551"/>
    </location>
</feature>
<feature type="compositionally biased region" description="Basic and acidic residues" evidence="17">
    <location>
        <begin position="1889"/>
        <end position="1899"/>
    </location>
</feature>
<proteinExistence type="predicted"/>
<dbReference type="InterPro" id="IPR038190">
    <property type="entry name" value="SRI_sf"/>
</dbReference>
<evidence type="ECO:0000256" key="14">
    <source>
        <dbReference type="ARBA" id="ARBA00023015"/>
    </source>
</evidence>
<feature type="domain" description="WW" evidence="18">
    <location>
        <begin position="2200"/>
        <end position="2233"/>
    </location>
</feature>